<dbReference type="Gene3D" id="1.20.5.510">
    <property type="entry name" value="Single helix bin"/>
    <property type="match status" value="1"/>
</dbReference>
<feature type="compositionally biased region" description="Polar residues" evidence="1">
    <location>
        <begin position="370"/>
        <end position="379"/>
    </location>
</feature>
<organism evidence="3 4">
    <name type="scientific">Trichosporon asahii var. asahii (strain CBS 8904)</name>
    <name type="common">Yeast</name>
    <dbReference type="NCBI Taxonomy" id="1220162"/>
    <lineage>
        <taxon>Eukaryota</taxon>
        <taxon>Fungi</taxon>
        <taxon>Dikarya</taxon>
        <taxon>Basidiomycota</taxon>
        <taxon>Agaricomycotina</taxon>
        <taxon>Tremellomycetes</taxon>
        <taxon>Trichosporonales</taxon>
        <taxon>Trichosporonaceae</taxon>
        <taxon>Trichosporon</taxon>
    </lineage>
</organism>
<feature type="compositionally biased region" description="Polar residues" evidence="1">
    <location>
        <begin position="24"/>
        <end position="36"/>
    </location>
</feature>
<feature type="transmembrane region" description="Helical" evidence="2">
    <location>
        <begin position="406"/>
        <end position="428"/>
    </location>
</feature>
<dbReference type="AlphaFoldDB" id="K1VWJ2"/>
<keyword evidence="2" id="KW-0812">Transmembrane</keyword>
<feature type="compositionally biased region" description="Low complexity" evidence="1">
    <location>
        <begin position="583"/>
        <end position="605"/>
    </location>
</feature>
<dbReference type="HOGENOM" id="CLU_030902_0_0_1"/>
<name>K1VWJ2_TRIAC</name>
<evidence type="ECO:0000256" key="2">
    <source>
        <dbReference type="SAM" id="Phobius"/>
    </source>
</evidence>
<dbReference type="EMBL" id="AMBO01000325">
    <property type="protein sequence ID" value="EKD01153.1"/>
    <property type="molecule type" value="Genomic_DNA"/>
</dbReference>
<gene>
    <name evidence="3" type="ORF">A1Q2_04651</name>
</gene>
<feature type="region of interest" description="Disordered" evidence="1">
    <location>
        <begin position="370"/>
        <end position="401"/>
    </location>
</feature>
<reference evidence="3 4" key="1">
    <citation type="journal article" date="2012" name="Eukaryot. Cell">
        <title>Genome sequence of the Trichosporon asahii environmental strain CBS 8904.</title>
        <authorList>
            <person name="Yang R.Y."/>
            <person name="Li H.T."/>
            <person name="Zhu H."/>
            <person name="Zhou G.P."/>
            <person name="Wang M."/>
            <person name="Wang L."/>
        </authorList>
    </citation>
    <scope>NUCLEOTIDE SEQUENCE [LARGE SCALE GENOMIC DNA]</scope>
    <source>
        <strain evidence="3 4">CBS 8904</strain>
    </source>
</reference>
<feature type="compositionally biased region" description="Polar residues" evidence="1">
    <location>
        <begin position="452"/>
        <end position="470"/>
    </location>
</feature>
<feature type="region of interest" description="Disordered" evidence="1">
    <location>
        <begin position="1"/>
        <end position="62"/>
    </location>
</feature>
<feature type="compositionally biased region" description="Low complexity" evidence="1">
    <location>
        <begin position="388"/>
        <end position="401"/>
    </location>
</feature>
<sequence length="670" mass="70819">MSSAADPSPASSSGGADTSPSTSESISATKTGTAGVSGQLGTGGDGTSSTSDDDQGPPVAFNSTVKFTVNSTSAMVDLDNASPFRYDPDTGARSNPAASRSGTWLAWFVGTAYSINGKAAFRPGMPDQYVSTIGRTTIGYTSQTETTYFKNVSLEDGGSLGAIGGLDLCAYKVENPYSPGADLTFYNMTFDIPVTTQALQSQASTITVAQGQNLNPQLDCEPCSVLNDLREMNSLRKPIPNITFERPLFGPKYKVIENSHVLLFNSTELVYKLPENTSLVEVLGPVGTHPEWVGFSQCYATLDPRPPWWNGTNFPLSASKKTINATDQTMFMLPLPPNIHYTLRVGSLGQENTCPVSALRTYPFHFNYEPPSNNGTSGTDVAGGNGNAGSSTDGASGSSKSNKTGVIVGVVVGVVGGLLVLGLAFWLWRRKRKQQRQKEEKLLAQPYGEQGTGQDVQKGSFSEGSNTEGNATPAEGASETPVAAASGGRRSPIRHLVQEEDAEEVYEYLPPRYREAWQQGPVDPSASPSMPPSASPILPSGSSSAPGGPDPQSITSEKHRMFGSDNVPVESPPLKAEYARAFGAPSAAGSGAGSSSGRSRATTPAGPRPLETEYKRRFEPETPSPSRPLVQDYKEAFSTPPLQEDYKRAFEFGSASSDAPAQGPSKAHGQ</sequence>
<keyword evidence="2" id="KW-0472">Membrane</keyword>
<evidence type="ECO:0000313" key="4">
    <source>
        <dbReference type="Proteomes" id="UP000006757"/>
    </source>
</evidence>
<protein>
    <recommendedName>
        <fullName evidence="5">Peptidase A1 domain-containing protein</fullName>
    </recommendedName>
</protein>
<keyword evidence="4" id="KW-1185">Reference proteome</keyword>
<evidence type="ECO:0008006" key="5">
    <source>
        <dbReference type="Google" id="ProtNLM"/>
    </source>
</evidence>
<dbReference type="NCBIfam" id="TIGR01167">
    <property type="entry name" value="LPXTG_anchor"/>
    <property type="match status" value="1"/>
</dbReference>
<feature type="compositionally biased region" description="Low complexity" evidence="1">
    <location>
        <begin position="535"/>
        <end position="553"/>
    </location>
</feature>
<dbReference type="STRING" id="1220162.K1VWJ2"/>
<keyword evidence="2" id="KW-1133">Transmembrane helix</keyword>
<feature type="region of interest" description="Disordered" evidence="1">
    <location>
        <begin position="439"/>
        <end position="498"/>
    </location>
</feature>
<feature type="compositionally biased region" description="Basic and acidic residues" evidence="1">
    <location>
        <begin position="610"/>
        <end position="620"/>
    </location>
</feature>
<accession>K1VWJ2</accession>
<evidence type="ECO:0000313" key="3">
    <source>
        <dbReference type="EMBL" id="EKD01153.1"/>
    </source>
</evidence>
<evidence type="ECO:0000256" key="1">
    <source>
        <dbReference type="SAM" id="MobiDB-lite"/>
    </source>
</evidence>
<comment type="caution">
    <text evidence="3">The sequence shown here is derived from an EMBL/GenBank/DDBJ whole genome shotgun (WGS) entry which is preliminary data.</text>
</comment>
<dbReference type="InParanoid" id="K1VWJ2"/>
<feature type="compositionally biased region" description="Low complexity" evidence="1">
    <location>
        <begin position="1"/>
        <end position="23"/>
    </location>
</feature>
<proteinExistence type="predicted"/>
<feature type="region of interest" description="Disordered" evidence="1">
    <location>
        <begin position="517"/>
        <end position="670"/>
    </location>
</feature>
<dbReference type="Proteomes" id="UP000006757">
    <property type="component" value="Unassembled WGS sequence"/>
</dbReference>